<name>A0A1G9A886_9EURY</name>
<protein>
    <submittedName>
        <fullName evidence="8">Alkyl hydroperoxide reductase subunit F</fullName>
    </submittedName>
</protein>
<dbReference type="PROSITE" id="PS00573">
    <property type="entry name" value="PYRIDINE_REDOX_2"/>
    <property type="match status" value="1"/>
</dbReference>
<dbReference type="Pfam" id="PF07992">
    <property type="entry name" value="Pyr_redox_2"/>
    <property type="match status" value="1"/>
</dbReference>
<keyword evidence="3" id="KW-0560">Oxidoreductase</keyword>
<evidence type="ECO:0000256" key="1">
    <source>
        <dbReference type="ARBA" id="ARBA00022630"/>
    </source>
</evidence>
<proteinExistence type="predicted"/>
<dbReference type="GO" id="GO:0016668">
    <property type="term" value="F:oxidoreductase activity, acting on a sulfur group of donors, NAD(P) as acceptor"/>
    <property type="evidence" value="ECO:0007669"/>
    <property type="project" value="UniProtKB-ARBA"/>
</dbReference>
<dbReference type="STRING" id="2200.GCA_001571405_01789"/>
<dbReference type="PROSITE" id="PS00195">
    <property type="entry name" value="GLUTAREDOXIN_1"/>
    <property type="match status" value="1"/>
</dbReference>
<evidence type="ECO:0000256" key="5">
    <source>
        <dbReference type="ARBA" id="ARBA00023284"/>
    </source>
</evidence>
<dbReference type="PROSITE" id="PS51354">
    <property type="entry name" value="GLUTAREDOXIN_2"/>
    <property type="match status" value="1"/>
</dbReference>
<gene>
    <name evidence="8" type="ORF">SAMN04488571_105221</name>
</gene>
<keyword evidence="2" id="KW-0274">FAD</keyword>
<evidence type="ECO:0000256" key="3">
    <source>
        <dbReference type="ARBA" id="ARBA00023002"/>
    </source>
</evidence>
<dbReference type="InterPro" id="IPR023753">
    <property type="entry name" value="FAD/NAD-binding_dom"/>
</dbReference>
<dbReference type="InterPro" id="IPR036188">
    <property type="entry name" value="FAD/NAD-bd_sf"/>
</dbReference>
<dbReference type="Proteomes" id="UP000326500">
    <property type="component" value="Unassembled WGS sequence"/>
</dbReference>
<evidence type="ECO:0000313" key="8">
    <source>
        <dbReference type="EMBL" id="SDK23592.1"/>
    </source>
</evidence>
<dbReference type="InterPro" id="IPR011767">
    <property type="entry name" value="GLR_AS"/>
</dbReference>
<dbReference type="InterPro" id="IPR008255">
    <property type="entry name" value="Pyr_nucl-diS_OxRdtase_2_AS"/>
</dbReference>
<keyword evidence="1" id="KW-0285">Flavoprotein</keyword>
<dbReference type="PRINTS" id="PR00368">
    <property type="entry name" value="FADPNR"/>
</dbReference>
<evidence type="ECO:0000313" key="9">
    <source>
        <dbReference type="Proteomes" id="UP000326500"/>
    </source>
</evidence>
<dbReference type="InterPro" id="IPR050097">
    <property type="entry name" value="Ferredoxin-NADP_redctase_2"/>
</dbReference>
<dbReference type="SUPFAM" id="SSF51905">
    <property type="entry name" value="FAD/NAD(P)-binding domain"/>
    <property type="match status" value="1"/>
</dbReference>
<dbReference type="Gene3D" id="3.50.50.60">
    <property type="entry name" value="FAD/NAD(P)-binding domain"/>
    <property type="match status" value="2"/>
</dbReference>
<evidence type="ECO:0000256" key="2">
    <source>
        <dbReference type="ARBA" id="ARBA00022827"/>
    </source>
</evidence>
<dbReference type="PRINTS" id="PR00469">
    <property type="entry name" value="PNDRDTASEII"/>
</dbReference>
<dbReference type="CDD" id="cd02976">
    <property type="entry name" value="NrdH"/>
    <property type="match status" value="1"/>
</dbReference>
<accession>A0A1G9A886</accession>
<dbReference type="RefSeq" id="WP_066958116.1">
    <property type="nucleotide sequence ID" value="NZ_BCNX01000008.1"/>
</dbReference>
<dbReference type="InterPro" id="IPR002109">
    <property type="entry name" value="Glutaredoxin"/>
</dbReference>
<dbReference type="AlphaFoldDB" id="A0A1G9A886"/>
<organism evidence="8 9">
    <name type="scientific">Methanoculleus thermophilus</name>
    <dbReference type="NCBI Taxonomy" id="2200"/>
    <lineage>
        <taxon>Archaea</taxon>
        <taxon>Methanobacteriati</taxon>
        <taxon>Methanobacteriota</taxon>
        <taxon>Stenosarchaea group</taxon>
        <taxon>Methanomicrobia</taxon>
        <taxon>Methanomicrobiales</taxon>
        <taxon>Methanomicrobiaceae</taxon>
        <taxon>Methanoculleus</taxon>
    </lineage>
</organism>
<dbReference type="OrthoDB" id="27340at2157"/>
<reference evidence="8 9" key="1">
    <citation type="submission" date="2016-10" db="EMBL/GenBank/DDBJ databases">
        <authorList>
            <person name="Varghese N."/>
            <person name="Submissions S."/>
        </authorList>
    </citation>
    <scope>NUCLEOTIDE SEQUENCE [LARGE SCALE GENOMIC DNA]</scope>
    <source>
        <strain evidence="8 9">DSM 2373</strain>
    </source>
</reference>
<dbReference type="EMBL" id="FNFT01000005">
    <property type="protein sequence ID" value="SDK23592.1"/>
    <property type="molecule type" value="Genomic_DNA"/>
</dbReference>
<dbReference type="PANTHER" id="PTHR48105">
    <property type="entry name" value="THIOREDOXIN REDUCTASE 1-RELATED-RELATED"/>
    <property type="match status" value="1"/>
</dbReference>
<keyword evidence="9" id="KW-1185">Reference proteome</keyword>
<dbReference type="InterPro" id="IPR036249">
    <property type="entry name" value="Thioredoxin-like_sf"/>
</dbReference>
<evidence type="ECO:0000259" key="6">
    <source>
        <dbReference type="Pfam" id="PF00462"/>
    </source>
</evidence>
<sequence length="394" mass="42167">MAGVKVYTTENCPYCRMVQAFLRKNDVEFEIVDVGKDREAAREMIALSGQRGVPVTVFGDEVIVGFDARRLQEVFGTPAAATVCDVTIVGGGPAGLTAAVYCARKRMKTVLVAENIGGQAAWNWAVENYMGFSTISGKELIRKFEEQARGFDVHLELDSVTSVKKEDGAFLVRTAGGTEYRSRTLILAPGKEPRRLGLPGEDRLMGKGISICAVCDAPLYRDKPVAVVGGGNAALQTAIEMTKFASSVTLIARGALRCDEIFLSRAEEAGIRTLSPHEVTALHGDAALTGITVRDRETGEEMNLDVEGLFLSIGFAPNTEFLKDLVALNERGEILIDENGRTNVPGVFAAGDATCVKAKQIIVAAGDGAKAALEAHEYLEELVGKPTKEPAVCP</sequence>
<evidence type="ECO:0000259" key="7">
    <source>
        <dbReference type="Pfam" id="PF07992"/>
    </source>
</evidence>
<keyword evidence="5" id="KW-0676">Redox-active center</keyword>
<dbReference type="SUPFAM" id="SSF52833">
    <property type="entry name" value="Thioredoxin-like"/>
    <property type="match status" value="1"/>
</dbReference>
<feature type="domain" description="Glutaredoxin" evidence="6">
    <location>
        <begin position="4"/>
        <end position="63"/>
    </location>
</feature>
<evidence type="ECO:0000256" key="4">
    <source>
        <dbReference type="ARBA" id="ARBA00023157"/>
    </source>
</evidence>
<keyword evidence="4" id="KW-1015">Disulfide bond</keyword>
<dbReference type="Pfam" id="PF00462">
    <property type="entry name" value="Glutaredoxin"/>
    <property type="match status" value="1"/>
</dbReference>
<dbReference type="Gene3D" id="3.40.30.10">
    <property type="entry name" value="Glutaredoxin"/>
    <property type="match status" value="1"/>
</dbReference>
<feature type="domain" description="FAD/NAD(P)-binding" evidence="7">
    <location>
        <begin position="85"/>
        <end position="368"/>
    </location>
</feature>